<evidence type="ECO:0000313" key="2">
    <source>
        <dbReference type="EMBL" id="GJC81221.1"/>
    </source>
</evidence>
<feature type="compositionally biased region" description="Low complexity" evidence="1">
    <location>
        <begin position="1"/>
        <end position="10"/>
    </location>
</feature>
<name>A0AA37LR42_9PEZI</name>
<evidence type="ECO:0000256" key="1">
    <source>
        <dbReference type="SAM" id="MobiDB-lite"/>
    </source>
</evidence>
<reference evidence="2 3" key="1">
    <citation type="submission" date="2021-07" db="EMBL/GenBank/DDBJ databases">
        <title>Genome data of Colletotrichum spaethianum.</title>
        <authorList>
            <person name="Utami Y.D."/>
            <person name="Hiruma K."/>
        </authorList>
    </citation>
    <scope>NUCLEOTIDE SEQUENCE [LARGE SCALE GENOMIC DNA]</scope>
    <source>
        <strain evidence="2 3">MAFF 242679</strain>
    </source>
</reference>
<dbReference type="EMBL" id="BPPX01000007">
    <property type="protein sequence ID" value="GJC81221.1"/>
    <property type="molecule type" value="Genomic_DNA"/>
</dbReference>
<sequence>MELAERSSSSGRRRFGPMYLCTSRNTGSDPGNHWKQRRWSAGNWSDAMAMDLGPWTGPGSSSVLSPSKIPLV</sequence>
<accession>A0AA37LR42</accession>
<protein>
    <submittedName>
        <fullName evidence="2">Uncharacterized protein</fullName>
    </submittedName>
</protein>
<comment type="caution">
    <text evidence="2">The sequence shown here is derived from an EMBL/GenBank/DDBJ whole genome shotgun (WGS) entry which is preliminary data.</text>
</comment>
<dbReference type="Proteomes" id="UP001055172">
    <property type="component" value="Unassembled WGS sequence"/>
</dbReference>
<gene>
    <name evidence="2" type="ORF">ColLi_04059</name>
</gene>
<evidence type="ECO:0000313" key="3">
    <source>
        <dbReference type="Proteomes" id="UP001055172"/>
    </source>
</evidence>
<proteinExistence type="predicted"/>
<organism evidence="2 3">
    <name type="scientific">Colletotrichum liriopes</name>
    <dbReference type="NCBI Taxonomy" id="708192"/>
    <lineage>
        <taxon>Eukaryota</taxon>
        <taxon>Fungi</taxon>
        <taxon>Dikarya</taxon>
        <taxon>Ascomycota</taxon>
        <taxon>Pezizomycotina</taxon>
        <taxon>Sordariomycetes</taxon>
        <taxon>Hypocreomycetidae</taxon>
        <taxon>Glomerellales</taxon>
        <taxon>Glomerellaceae</taxon>
        <taxon>Colletotrichum</taxon>
        <taxon>Colletotrichum spaethianum species complex</taxon>
    </lineage>
</organism>
<dbReference type="AlphaFoldDB" id="A0AA37LR42"/>
<feature type="region of interest" description="Disordered" evidence="1">
    <location>
        <begin position="1"/>
        <end position="36"/>
    </location>
</feature>
<keyword evidence="3" id="KW-1185">Reference proteome</keyword>